<feature type="transmembrane region" description="Helical" evidence="7">
    <location>
        <begin position="79"/>
        <end position="97"/>
    </location>
</feature>
<evidence type="ECO:0000256" key="4">
    <source>
        <dbReference type="ARBA" id="ARBA00022692"/>
    </source>
</evidence>
<dbReference type="Gene3D" id="1.20.1250.20">
    <property type="entry name" value="MFS general substrate transporter like domains"/>
    <property type="match status" value="2"/>
</dbReference>
<evidence type="ECO:0000256" key="5">
    <source>
        <dbReference type="ARBA" id="ARBA00022989"/>
    </source>
</evidence>
<evidence type="ECO:0000313" key="9">
    <source>
        <dbReference type="EMBL" id="MDG5755094.1"/>
    </source>
</evidence>
<keyword evidence="6 7" id="KW-0472">Membrane</keyword>
<feature type="transmembrane region" description="Helical" evidence="7">
    <location>
        <begin position="281"/>
        <end position="305"/>
    </location>
</feature>
<feature type="transmembrane region" description="Helical" evidence="7">
    <location>
        <begin position="134"/>
        <end position="159"/>
    </location>
</feature>
<evidence type="ECO:0000313" key="10">
    <source>
        <dbReference type="Proteomes" id="UP001218246"/>
    </source>
</evidence>
<dbReference type="PANTHER" id="PTHR43266">
    <property type="entry name" value="MACROLIDE-EFFLUX PROTEIN"/>
    <property type="match status" value="1"/>
</dbReference>
<keyword evidence="2" id="KW-0813">Transport</keyword>
<sequence length="398" mass="43172">MKELWRNQTFRIIVGSDLLQQLAIWIRNMALLFFIMEQTNNDPVAVSLLTVLEYAPIFIFSFIGGALADRWNPKRTMIVGDLLSAASIAGIILLIQTGLWQSLFAAAFISAVVSQFAQPSGAKMFKRNVEDAHISAAIAITQSLQAIFLIAGPVIGTLVYTKLGVMTSLYSLTVLFLLSALLLTRLPKWQRDEEIIAQGLLADIKAGWKYVYTAKSLRYMSISFAFVGLGVGLIQPLEVFLVTERLQLDKEAVQYLSAAAGVGLLVGGGLLASIQRTNQKTILLGGILFLAVASIVEVLSTSFWLTLTMRFLSGAFLAGVNIVIGTLMIQLVEEHMIGRVNGIITPIFMGTMLLGSAFAGVLMEATSLFTVFVISAVCIVISTGPIMGIAVEREERGN</sequence>
<evidence type="ECO:0000259" key="8">
    <source>
        <dbReference type="PROSITE" id="PS50850"/>
    </source>
</evidence>
<keyword evidence="10" id="KW-1185">Reference proteome</keyword>
<evidence type="ECO:0000256" key="2">
    <source>
        <dbReference type="ARBA" id="ARBA00022448"/>
    </source>
</evidence>
<feature type="transmembrane region" description="Helical" evidence="7">
    <location>
        <begin position="48"/>
        <end position="67"/>
    </location>
</feature>
<keyword evidence="4 7" id="KW-0812">Transmembrane</keyword>
<dbReference type="CDD" id="cd06173">
    <property type="entry name" value="MFS_MefA_like"/>
    <property type="match status" value="1"/>
</dbReference>
<keyword evidence="5 7" id="KW-1133">Transmembrane helix</keyword>
<dbReference type="InterPro" id="IPR011701">
    <property type="entry name" value="MFS"/>
</dbReference>
<feature type="transmembrane region" description="Helical" evidence="7">
    <location>
        <begin position="343"/>
        <end position="363"/>
    </location>
</feature>
<gene>
    <name evidence="9" type="ORF">P6P90_14180</name>
</gene>
<feature type="transmembrane region" description="Helical" evidence="7">
    <location>
        <begin position="165"/>
        <end position="183"/>
    </location>
</feature>
<dbReference type="InterPro" id="IPR036259">
    <property type="entry name" value="MFS_trans_sf"/>
</dbReference>
<feature type="domain" description="Major facilitator superfamily (MFS) profile" evidence="8">
    <location>
        <begin position="216"/>
        <end position="398"/>
    </location>
</feature>
<evidence type="ECO:0000256" key="6">
    <source>
        <dbReference type="ARBA" id="ARBA00023136"/>
    </source>
</evidence>
<dbReference type="PROSITE" id="PS50850">
    <property type="entry name" value="MFS"/>
    <property type="match status" value="1"/>
</dbReference>
<dbReference type="InterPro" id="IPR020846">
    <property type="entry name" value="MFS_dom"/>
</dbReference>
<feature type="transmembrane region" description="Helical" evidence="7">
    <location>
        <begin position="369"/>
        <end position="391"/>
    </location>
</feature>
<dbReference type="Pfam" id="PF07690">
    <property type="entry name" value="MFS_1"/>
    <property type="match status" value="1"/>
</dbReference>
<dbReference type="EMBL" id="JARULN010000018">
    <property type="protein sequence ID" value="MDG5755094.1"/>
    <property type="molecule type" value="Genomic_DNA"/>
</dbReference>
<protein>
    <submittedName>
        <fullName evidence="9">MFS transporter</fullName>
    </submittedName>
</protein>
<evidence type="ECO:0000256" key="3">
    <source>
        <dbReference type="ARBA" id="ARBA00022475"/>
    </source>
</evidence>
<comment type="caution">
    <text evidence="9">The sequence shown here is derived from an EMBL/GenBank/DDBJ whole genome shotgun (WGS) entry which is preliminary data.</text>
</comment>
<organism evidence="9 10">
    <name type="scientific">Ectobacillus antri</name>
    <dbReference type="NCBI Taxonomy" id="2486280"/>
    <lineage>
        <taxon>Bacteria</taxon>
        <taxon>Bacillati</taxon>
        <taxon>Bacillota</taxon>
        <taxon>Bacilli</taxon>
        <taxon>Bacillales</taxon>
        <taxon>Bacillaceae</taxon>
        <taxon>Ectobacillus</taxon>
    </lineage>
</organism>
<dbReference type="SUPFAM" id="SSF103473">
    <property type="entry name" value="MFS general substrate transporter"/>
    <property type="match status" value="1"/>
</dbReference>
<dbReference type="RefSeq" id="WP_278018483.1">
    <property type="nucleotide sequence ID" value="NZ_JARRRY010000017.1"/>
</dbReference>
<accession>A0ABT6H758</accession>
<keyword evidence="3" id="KW-1003">Cell membrane</keyword>
<name>A0ABT6H758_9BACI</name>
<evidence type="ECO:0000256" key="7">
    <source>
        <dbReference type="SAM" id="Phobius"/>
    </source>
</evidence>
<comment type="subcellular location">
    <subcellularLocation>
        <location evidence="1">Cell membrane</location>
        <topology evidence="1">Multi-pass membrane protein</topology>
    </subcellularLocation>
</comment>
<feature type="transmembrane region" description="Helical" evidence="7">
    <location>
        <begin position="217"/>
        <end position="235"/>
    </location>
</feature>
<dbReference type="PANTHER" id="PTHR43266:SF8">
    <property type="entry name" value="MACROLIDE-EFFLUX PROTEIN"/>
    <property type="match status" value="1"/>
</dbReference>
<feature type="transmembrane region" description="Helical" evidence="7">
    <location>
        <begin position="311"/>
        <end position="331"/>
    </location>
</feature>
<feature type="transmembrane region" description="Helical" evidence="7">
    <location>
        <begin position="255"/>
        <end position="274"/>
    </location>
</feature>
<dbReference type="Proteomes" id="UP001218246">
    <property type="component" value="Unassembled WGS sequence"/>
</dbReference>
<reference evidence="9 10" key="1">
    <citation type="submission" date="2023-04" db="EMBL/GenBank/DDBJ databases">
        <title>Ectobacillus antri isolated from activated sludge.</title>
        <authorList>
            <person name="Yan P."/>
            <person name="Liu X."/>
        </authorList>
    </citation>
    <scope>NUCLEOTIDE SEQUENCE [LARGE SCALE GENOMIC DNA]</scope>
    <source>
        <strain evidence="9 10">C18H</strain>
    </source>
</reference>
<proteinExistence type="predicted"/>
<evidence type="ECO:0000256" key="1">
    <source>
        <dbReference type="ARBA" id="ARBA00004651"/>
    </source>
</evidence>